<dbReference type="InterPro" id="IPR029044">
    <property type="entry name" value="Nucleotide-diphossugar_trans"/>
</dbReference>
<dbReference type="InterPro" id="IPR005835">
    <property type="entry name" value="NTP_transferase_dom"/>
</dbReference>
<organism evidence="3 4">
    <name type="scientific">Stappia sediminis</name>
    <dbReference type="NCBI Taxonomy" id="2692190"/>
    <lineage>
        <taxon>Bacteria</taxon>
        <taxon>Pseudomonadati</taxon>
        <taxon>Pseudomonadota</taxon>
        <taxon>Alphaproteobacteria</taxon>
        <taxon>Hyphomicrobiales</taxon>
        <taxon>Stappiaceae</taxon>
        <taxon>Stappia</taxon>
    </lineage>
</organism>
<feature type="domain" description="CBS" evidence="2">
    <location>
        <begin position="6"/>
        <end position="63"/>
    </location>
</feature>
<dbReference type="PANTHER" id="PTHR22572">
    <property type="entry name" value="SUGAR-1-PHOSPHATE GUANYL TRANSFERASE"/>
    <property type="match status" value="1"/>
</dbReference>
<gene>
    <name evidence="3" type="ORF">GR183_11770</name>
</gene>
<reference evidence="3 4" key="1">
    <citation type="submission" date="2019-12" db="EMBL/GenBank/DDBJ databases">
        <authorList>
            <person name="Li M."/>
        </authorList>
    </citation>
    <scope>NUCLEOTIDE SEQUENCE [LARGE SCALE GENOMIC DNA]</scope>
    <source>
        <strain evidence="3 4">GBMRC 2046</strain>
    </source>
</reference>
<dbReference type="PROSITE" id="PS51371">
    <property type="entry name" value="CBS"/>
    <property type="match status" value="1"/>
</dbReference>
<dbReference type="InterPro" id="IPR050486">
    <property type="entry name" value="Mannose-1P_guanyltransferase"/>
</dbReference>
<dbReference type="Pfam" id="PF00571">
    <property type="entry name" value="CBS"/>
    <property type="match status" value="1"/>
</dbReference>
<evidence type="ECO:0000256" key="1">
    <source>
        <dbReference type="PROSITE-ProRule" id="PRU00703"/>
    </source>
</evidence>
<dbReference type="Gene3D" id="3.90.550.10">
    <property type="entry name" value="Spore Coat Polysaccharide Biosynthesis Protein SpsA, Chain A"/>
    <property type="match status" value="1"/>
</dbReference>
<comment type="caution">
    <text evidence="3">The sequence shown here is derived from an EMBL/GenBank/DDBJ whole genome shotgun (WGS) entry which is preliminary data.</text>
</comment>
<dbReference type="InterPro" id="IPR000644">
    <property type="entry name" value="CBS_dom"/>
</dbReference>
<protein>
    <submittedName>
        <fullName evidence="3">NTP transferase domain-containing protein</fullName>
    </submittedName>
</protein>
<dbReference type="Proteomes" id="UP000433101">
    <property type="component" value="Unassembled WGS sequence"/>
</dbReference>
<evidence type="ECO:0000313" key="3">
    <source>
        <dbReference type="EMBL" id="MXN65581.1"/>
    </source>
</evidence>
<dbReference type="GO" id="GO:0016740">
    <property type="term" value="F:transferase activity"/>
    <property type="evidence" value="ECO:0007669"/>
    <property type="project" value="UniProtKB-KW"/>
</dbReference>
<dbReference type="Gene3D" id="3.10.580.10">
    <property type="entry name" value="CBS-domain"/>
    <property type="match status" value="1"/>
</dbReference>
<dbReference type="SUPFAM" id="SSF54631">
    <property type="entry name" value="CBS-domain pair"/>
    <property type="match status" value="1"/>
</dbReference>
<dbReference type="EMBL" id="WUMV01000003">
    <property type="protein sequence ID" value="MXN65581.1"/>
    <property type="molecule type" value="Genomic_DNA"/>
</dbReference>
<dbReference type="InterPro" id="IPR046342">
    <property type="entry name" value="CBS_dom_sf"/>
</dbReference>
<name>A0A7X3S886_9HYPH</name>
<keyword evidence="1" id="KW-0129">CBS domain</keyword>
<evidence type="ECO:0000259" key="2">
    <source>
        <dbReference type="PROSITE" id="PS51371"/>
    </source>
</evidence>
<dbReference type="AlphaFoldDB" id="A0A7X3S886"/>
<proteinExistence type="predicted"/>
<sequence>MPVFECAPVDEILIDPSQTILEAMRQIDRGALHIAIATDRERRLLGIVTDGDIRRAILNGVSLEAPVNTILNRTPTTCTREGGLAEVKLILAKDPTILRIPVLDAEARVESVFLAEGSTLSSTNDVPVVIMAGGLGERLRPQTETTPKPLLEVAGKPILQRTIENLAAQGFHRILISIRYLGEKIMGYFGDGSQFGVQIEYVHEQDRMGTAGALRMMTGSLDRPFAVMNGDIVTNTDLRNLIYYHRDTDAIATMCVQEFEIQVPYGVVAHEHGRLTDLREKPILKHFVNAGIYMFDTTALQSIPKSGYFDMTSFFELLKTCHPQRTQIFPLREYWRDIGKPADIKQVSEELLATEKI</sequence>
<dbReference type="CDD" id="cd06426">
    <property type="entry name" value="NTP_transferase_like_2"/>
    <property type="match status" value="1"/>
</dbReference>
<dbReference type="Pfam" id="PF00483">
    <property type="entry name" value="NTP_transferase"/>
    <property type="match status" value="1"/>
</dbReference>
<dbReference type="SUPFAM" id="SSF53448">
    <property type="entry name" value="Nucleotide-diphospho-sugar transferases"/>
    <property type="match status" value="1"/>
</dbReference>
<dbReference type="RefSeq" id="WP_160775748.1">
    <property type="nucleotide sequence ID" value="NZ_WUMV01000003.1"/>
</dbReference>
<accession>A0A7X3S886</accession>
<keyword evidence="4" id="KW-1185">Reference proteome</keyword>
<evidence type="ECO:0000313" key="4">
    <source>
        <dbReference type="Proteomes" id="UP000433101"/>
    </source>
</evidence>
<keyword evidence="3" id="KW-0808">Transferase</keyword>